<evidence type="ECO:0000313" key="1">
    <source>
        <dbReference type="EMBL" id="CAA9496970.1"/>
    </source>
</evidence>
<organism evidence="1">
    <name type="scientific">uncultured Segetibacter sp</name>
    <dbReference type="NCBI Taxonomy" id="481133"/>
    <lineage>
        <taxon>Bacteria</taxon>
        <taxon>Pseudomonadati</taxon>
        <taxon>Bacteroidota</taxon>
        <taxon>Chitinophagia</taxon>
        <taxon>Chitinophagales</taxon>
        <taxon>Chitinophagaceae</taxon>
        <taxon>Segetibacter</taxon>
        <taxon>environmental samples</taxon>
    </lineage>
</organism>
<reference evidence="1" key="1">
    <citation type="submission" date="2020-02" db="EMBL/GenBank/DDBJ databases">
        <authorList>
            <person name="Meier V. D."/>
        </authorList>
    </citation>
    <scope>NUCLEOTIDE SEQUENCE</scope>
    <source>
        <strain evidence="1">AVDCRST_MAG96</strain>
    </source>
</reference>
<proteinExistence type="predicted"/>
<name>A0A6J4SN52_9BACT</name>
<dbReference type="AlphaFoldDB" id="A0A6J4SN52"/>
<sequence length="40" mass="4826">MYYYRVIVIVLKNALSLKVDLLPSKKHIKQNILYLIFLNF</sequence>
<accession>A0A6J4SN52</accession>
<dbReference type="EMBL" id="CADCVN010000678">
    <property type="protein sequence ID" value="CAA9496970.1"/>
    <property type="molecule type" value="Genomic_DNA"/>
</dbReference>
<protein>
    <submittedName>
        <fullName evidence="1">Uncharacterized protein</fullName>
    </submittedName>
</protein>
<gene>
    <name evidence="1" type="ORF">AVDCRST_MAG96-1774</name>
</gene>